<feature type="compositionally biased region" description="Pro residues" evidence="1">
    <location>
        <begin position="85"/>
        <end position="100"/>
    </location>
</feature>
<evidence type="ECO:0000313" key="2">
    <source>
        <dbReference type="EMBL" id="CAJ1961646.1"/>
    </source>
</evidence>
<organism evidence="2 3">
    <name type="scientific">Sphenostylis stenocarpa</name>
    <dbReference type="NCBI Taxonomy" id="92480"/>
    <lineage>
        <taxon>Eukaryota</taxon>
        <taxon>Viridiplantae</taxon>
        <taxon>Streptophyta</taxon>
        <taxon>Embryophyta</taxon>
        <taxon>Tracheophyta</taxon>
        <taxon>Spermatophyta</taxon>
        <taxon>Magnoliopsida</taxon>
        <taxon>eudicotyledons</taxon>
        <taxon>Gunneridae</taxon>
        <taxon>Pentapetalae</taxon>
        <taxon>rosids</taxon>
        <taxon>fabids</taxon>
        <taxon>Fabales</taxon>
        <taxon>Fabaceae</taxon>
        <taxon>Papilionoideae</taxon>
        <taxon>50 kb inversion clade</taxon>
        <taxon>NPAAA clade</taxon>
        <taxon>indigoferoid/millettioid clade</taxon>
        <taxon>Phaseoleae</taxon>
        <taxon>Sphenostylis</taxon>
    </lineage>
</organism>
<sequence length="121" mass="13341">MGEISFSLTILERNTVLGKISGLADCNLLCYKDPVLKNHPWTAYIDRSPGAAGYSVECFHACVSGCGYKFNVEKETVDQVTPAGRPKPPPVQKPKPPPVEPLDLPEDFRGIIHREQFVACE</sequence>
<dbReference type="Gramene" id="rna-AYBTSS11_LOCUS18834">
    <property type="protein sequence ID" value="CAJ1961646.1"/>
    <property type="gene ID" value="gene-AYBTSS11_LOCUS18834"/>
</dbReference>
<dbReference type="PANTHER" id="PTHR36053">
    <property type="entry name" value="OSJNBB0017I01.18 PROTEIN"/>
    <property type="match status" value="1"/>
</dbReference>
<proteinExistence type="predicted"/>
<evidence type="ECO:0000256" key="1">
    <source>
        <dbReference type="SAM" id="MobiDB-lite"/>
    </source>
</evidence>
<reference evidence="2" key="1">
    <citation type="submission" date="2023-10" db="EMBL/GenBank/DDBJ databases">
        <authorList>
            <person name="Domelevo Entfellner J.-B."/>
        </authorList>
    </citation>
    <scope>NUCLEOTIDE SEQUENCE</scope>
</reference>
<dbReference type="EMBL" id="OY731403">
    <property type="protein sequence ID" value="CAJ1961646.1"/>
    <property type="molecule type" value="Genomic_DNA"/>
</dbReference>
<accession>A0AA86VNN1</accession>
<evidence type="ECO:0000313" key="3">
    <source>
        <dbReference type="Proteomes" id="UP001189624"/>
    </source>
</evidence>
<gene>
    <name evidence="2" type="ORF">AYBTSS11_LOCUS18834</name>
</gene>
<dbReference type="Proteomes" id="UP001189624">
    <property type="component" value="Chromosome 6"/>
</dbReference>
<dbReference type="AlphaFoldDB" id="A0AA86VNN1"/>
<feature type="region of interest" description="Disordered" evidence="1">
    <location>
        <begin position="79"/>
        <end position="105"/>
    </location>
</feature>
<keyword evidence="3" id="KW-1185">Reference proteome</keyword>
<protein>
    <submittedName>
        <fullName evidence="2">Uncharacterized protein</fullName>
    </submittedName>
</protein>
<dbReference type="PANTHER" id="PTHR36053:SF1">
    <property type="entry name" value="OS04G0680300 PROTEIN"/>
    <property type="match status" value="1"/>
</dbReference>
<name>A0AA86VNN1_9FABA</name>